<evidence type="ECO:0000313" key="2">
    <source>
        <dbReference type="EMBL" id="RID70054.1"/>
    </source>
</evidence>
<sequence length="79" mass="9030">MHHALSLGYNSVNFELDSKQLVAAIAEESCYSEIHGIAADITLFASSMEFIYFRFCNRNFVSFEDGLAKTETWFSCTRF</sequence>
<reference evidence="2 3" key="1">
    <citation type="submission" date="2018-06" db="EMBL/GenBank/DDBJ databases">
        <title>WGS assembly of Brassica rapa FPsc.</title>
        <authorList>
            <person name="Bowman J."/>
            <person name="Kohchi T."/>
            <person name="Yamato K."/>
            <person name="Jenkins J."/>
            <person name="Shu S."/>
            <person name="Ishizaki K."/>
            <person name="Yamaoka S."/>
            <person name="Nishihama R."/>
            <person name="Nakamura Y."/>
            <person name="Berger F."/>
            <person name="Adam C."/>
            <person name="Aki S."/>
            <person name="Althoff F."/>
            <person name="Araki T."/>
            <person name="Arteaga-Vazquez M."/>
            <person name="Balasubrmanian S."/>
            <person name="Bauer D."/>
            <person name="Boehm C."/>
            <person name="Briginshaw L."/>
            <person name="Caballero-Perez J."/>
            <person name="Catarino B."/>
            <person name="Chen F."/>
            <person name="Chiyoda S."/>
            <person name="Chovatia M."/>
            <person name="Davies K."/>
            <person name="Delmans M."/>
            <person name="Demura T."/>
            <person name="Dierschke T."/>
            <person name="Dolan L."/>
            <person name="Dorantes-Acosta A."/>
            <person name="Eklund D."/>
            <person name="Florent S."/>
            <person name="Flores-Sandoval E."/>
            <person name="Fujiyama A."/>
            <person name="Fukuzawa H."/>
            <person name="Galik B."/>
            <person name="Grimanelli D."/>
            <person name="Grimwood J."/>
            <person name="Grossniklaus U."/>
            <person name="Hamada T."/>
            <person name="Haseloff J."/>
            <person name="Hetherington A."/>
            <person name="Higo A."/>
            <person name="Hirakawa Y."/>
            <person name="Hundley H."/>
            <person name="Ikeda Y."/>
            <person name="Inoue K."/>
            <person name="Inoue S."/>
            <person name="Ishida S."/>
            <person name="Jia Q."/>
            <person name="Kakita M."/>
            <person name="Kanazawa T."/>
            <person name="Kawai Y."/>
            <person name="Kawashima T."/>
            <person name="Kennedy M."/>
            <person name="Kinose K."/>
            <person name="Kinoshita T."/>
            <person name="Kohara Y."/>
            <person name="Koide E."/>
            <person name="Komatsu K."/>
            <person name="Kopischke S."/>
            <person name="Kubo M."/>
            <person name="Kyozuka J."/>
            <person name="Lagercrantz U."/>
            <person name="Lin S."/>
            <person name="Lindquist E."/>
            <person name="Lipzen A."/>
            <person name="Lu C."/>
            <person name="Luna E."/>
            <person name="Martienssen R."/>
            <person name="Minamino N."/>
            <person name="Mizutani M."/>
            <person name="Mizutani M."/>
            <person name="Mochizuki N."/>
            <person name="Monte I."/>
            <person name="Mosher R."/>
            <person name="Nagasaki H."/>
            <person name="Nakagami H."/>
            <person name="Naramoto S."/>
            <person name="Nishitani K."/>
            <person name="Ohtani M."/>
            <person name="Okamoto T."/>
            <person name="Okumura M."/>
            <person name="Phillips J."/>
            <person name="Pollak B."/>
            <person name="Reinders A."/>
            <person name="Roevekamp M."/>
            <person name="Sano R."/>
            <person name="Sawa S."/>
            <person name="Schmid M."/>
            <person name="Shirakawa M."/>
            <person name="Solano R."/>
            <person name="Spunde A."/>
            <person name="Suetsugu N."/>
            <person name="Sugano S."/>
            <person name="Sugiyama A."/>
            <person name="Sun R."/>
            <person name="Suzuki Y."/>
            <person name="Takenaka M."/>
            <person name="Takezawa D."/>
            <person name="Tomogane H."/>
            <person name="Tsuzuki M."/>
            <person name="Ueda T."/>
            <person name="Umeda M."/>
            <person name="Ward J."/>
            <person name="Watanabe Y."/>
            <person name="Yazaki K."/>
            <person name="Yokoyama R."/>
            <person name="Yoshitake Y."/>
            <person name="Yotsui I."/>
            <person name="Zachgo S."/>
            <person name="Schmutz J."/>
        </authorList>
    </citation>
    <scope>NUCLEOTIDE SEQUENCE [LARGE SCALE GENOMIC DNA]</scope>
    <source>
        <strain evidence="3">cv. B-3</strain>
    </source>
</reference>
<dbReference type="Pfam" id="PF13456">
    <property type="entry name" value="RVT_3"/>
    <property type="match status" value="1"/>
</dbReference>
<proteinExistence type="predicted"/>
<evidence type="ECO:0000259" key="1">
    <source>
        <dbReference type="Pfam" id="PF13456"/>
    </source>
</evidence>
<dbReference type="InterPro" id="IPR002156">
    <property type="entry name" value="RNaseH_domain"/>
</dbReference>
<protein>
    <recommendedName>
        <fullName evidence="1">RNase H type-1 domain-containing protein</fullName>
    </recommendedName>
</protein>
<evidence type="ECO:0000313" key="3">
    <source>
        <dbReference type="Proteomes" id="UP000264353"/>
    </source>
</evidence>
<dbReference type="AlphaFoldDB" id="A0A398A010"/>
<organism evidence="2 3">
    <name type="scientific">Brassica campestris</name>
    <name type="common">Field mustard</name>
    <dbReference type="NCBI Taxonomy" id="3711"/>
    <lineage>
        <taxon>Eukaryota</taxon>
        <taxon>Viridiplantae</taxon>
        <taxon>Streptophyta</taxon>
        <taxon>Embryophyta</taxon>
        <taxon>Tracheophyta</taxon>
        <taxon>Spermatophyta</taxon>
        <taxon>Magnoliopsida</taxon>
        <taxon>eudicotyledons</taxon>
        <taxon>Gunneridae</taxon>
        <taxon>Pentapetalae</taxon>
        <taxon>rosids</taxon>
        <taxon>malvids</taxon>
        <taxon>Brassicales</taxon>
        <taxon>Brassicaceae</taxon>
        <taxon>Brassiceae</taxon>
        <taxon>Brassica</taxon>
    </lineage>
</organism>
<dbReference type="GO" id="GO:0003676">
    <property type="term" value="F:nucleic acid binding"/>
    <property type="evidence" value="ECO:0007669"/>
    <property type="project" value="InterPro"/>
</dbReference>
<dbReference type="EMBL" id="CM010630">
    <property type="protein sequence ID" value="RID70054.1"/>
    <property type="molecule type" value="Genomic_DNA"/>
</dbReference>
<dbReference type="Proteomes" id="UP000264353">
    <property type="component" value="Chromosome A3"/>
</dbReference>
<dbReference type="EMBL" id="CM010630">
    <property type="protein sequence ID" value="RID70053.1"/>
    <property type="molecule type" value="Genomic_DNA"/>
</dbReference>
<gene>
    <name evidence="2" type="ORF">BRARA_C02107</name>
</gene>
<dbReference type="GO" id="GO:0004523">
    <property type="term" value="F:RNA-DNA hybrid ribonuclease activity"/>
    <property type="evidence" value="ECO:0007669"/>
    <property type="project" value="InterPro"/>
</dbReference>
<name>A0A398A010_BRACM</name>
<feature type="domain" description="RNase H type-1" evidence="1">
    <location>
        <begin position="1"/>
        <end position="69"/>
    </location>
</feature>
<accession>A0A398A010</accession>